<evidence type="ECO:0000256" key="1">
    <source>
        <dbReference type="SAM" id="MobiDB-lite"/>
    </source>
</evidence>
<gene>
    <name evidence="2" type="ORF">CK203_097851</name>
</gene>
<proteinExistence type="predicted"/>
<organism evidence="2 3">
    <name type="scientific">Vitis vinifera</name>
    <name type="common">Grape</name>
    <dbReference type="NCBI Taxonomy" id="29760"/>
    <lineage>
        <taxon>Eukaryota</taxon>
        <taxon>Viridiplantae</taxon>
        <taxon>Streptophyta</taxon>
        <taxon>Embryophyta</taxon>
        <taxon>Tracheophyta</taxon>
        <taxon>Spermatophyta</taxon>
        <taxon>Magnoliopsida</taxon>
        <taxon>eudicotyledons</taxon>
        <taxon>Gunneridae</taxon>
        <taxon>Pentapetalae</taxon>
        <taxon>rosids</taxon>
        <taxon>Vitales</taxon>
        <taxon>Vitaceae</taxon>
        <taxon>Viteae</taxon>
        <taxon>Vitis</taxon>
    </lineage>
</organism>
<evidence type="ECO:0000313" key="3">
    <source>
        <dbReference type="Proteomes" id="UP000288805"/>
    </source>
</evidence>
<feature type="region of interest" description="Disordered" evidence="1">
    <location>
        <begin position="44"/>
        <end position="90"/>
    </location>
</feature>
<dbReference type="EMBL" id="QGNW01002189">
    <property type="protein sequence ID" value="RVW23697.1"/>
    <property type="molecule type" value="Genomic_DNA"/>
</dbReference>
<comment type="caution">
    <text evidence="2">The sequence shown here is derived from an EMBL/GenBank/DDBJ whole genome shotgun (WGS) entry which is preliminary data.</text>
</comment>
<sequence length="141" mass="15590">MLGTILEYYGFPIELGKEKKHHCREVYTVSRWQGSVTKSESTLTSASLTSNNEHHYVPPPNLILQEFGDGEDTPPRPPVAPTPKVVSTFSNPDTTARILTSLSSTPNIGPSSSYGYVHISTEAFNQILTRLDMIQENQANI</sequence>
<evidence type="ECO:0000313" key="2">
    <source>
        <dbReference type="EMBL" id="RVW23697.1"/>
    </source>
</evidence>
<protein>
    <submittedName>
        <fullName evidence="2">Uncharacterized protein</fullName>
    </submittedName>
</protein>
<dbReference type="AlphaFoldDB" id="A0A438CKG6"/>
<accession>A0A438CKG6</accession>
<dbReference type="Proteomes" id="UP000288805">
    <property type="component" value="Unassembled WGS sequence"/>
</dbReference>
<reference evidence="2 3" key="1">
    <citation type="journal article" date="2018" name="PLoS Genet.">
        <title>Population sequencing reveals clonal diversity and ancestral inbreeding in the grapevine cultivar Chardonnay.</title>
        <authorList>
            <person name="Roach M.J."/>
            <person name="Johnson D.L."/>
            <person name="Bohlmann J."/>
            <person name="van Vuuren H.J."/>
            <person name="Jones S.J."/>
            <person name="Pretorius I.S."/>
            <person name="Schmidt S.A."/>
            <person name="Borneman A.R."/>
        </authorList>
    </citation>
    <scope>NUCLEOTIDE SEQUENCE [LARGE SCALE GENOMIC DNA]</scope>
    <source>
        <strain evidence="3">cv. Chardonnay</strain>
        <tissue evidence="2">Leaf</tissue>
    </source>
</reference>
<name>A0A438CKG6_VITVI</name>